<sequence>MAKDGEPAAAALSLSTLMGVEDFEFDHESPDEPQRQDQHPLLGAGDKRDDADSIDRDVADIQTVEQRRRFFQAVEEDRLRFSAKGGDIAASRSVDNGVSVAADILAFSDDDDDDDNGDDIDNNGGVKDTRSHSDALNRPPVAGPGVAEDASPTSGAGHIDSSGSTPQQYGIMLGLGEESDSDVLDLNVEDEANALNIFGRRQDQGTQSQLPSVPSGSVVGRLLLGRGGEDEDSRKASNYSEGNDRRSAVEYTIKESESDAGSDAPEGSTKWSSKSRNTGRKSTRVAKQRAMEEIQMETERLRKVVPVNLQAIETEKLSISSFLQKFNAWSGFSALEVPEKAATLPGDEGTKQDMQSVPAVPKPGLPIQIGTVLGSQGSADITSTTDKGQQQQQRIIEQLATSEKPPPQRFRLQTSDDESYEVEVVDNRLLRRQKERSSKSLNVSLQDLLKANDRSMCTPVYTSSTLVRGKAGLKLLNKKLLEEAHLRSTRSKEG</sequence>
<accession>A0ACC1HCT0</accession>
<organism evidence="1 2">
    <name type="scientific">Spiromyces aspiralis</name>
    <dbReference type="NCBI Taxonomy" id="68401"/>
    <lineage>
        <taxon>Eukaryota</taxon>
        <taxon>Fungi</taxon>
        <taxon>Fungi incertae sedis</taxon>
        <taxon>Zoopagomycota</taxon>
        <taxon>Kickxellomycotina</taxon>
        <taxon>Kickxellomycetes</taxon>
        <taxon>Kickxellales</taxon>
        <taxon>Kickxellaceae</taxon>
        <taxon>Spiromyces</taxon>
    </lineage>
</organism>
<protein>
    <submittedName>
        <fullName evidence="1">Uncharacterized protein</fullName>
    </submittedName>
</protein>
<comment type="caution">
    <text evidence="1">The sequence shown here is derived from an EMBL/GenBank/DDBJ whole genome shotgun (WGS) entry which is preliminary data.</text>
</comment>
<reference evidence="1" key="1">
    <citation type="submission" date="2022-06" db="EMBL/GenBank/DDBJ databases">
        <title>Phylogenomic reconstructions and comparative analyses of Kickxellomycotina fungi.</title>
        <authorList>
            <person name="Reynolds N.K."/>
            <person name="Stajich J.E."/>
            <person name="Barry K."/>
            <person name="Grigoriev I.V."/>
            <person name="Crous P."/>
            <person name="Smith M.E."/>
        </authorList>
    </citation>
    <scope>NUCLEOTIDE SEQUENCE</scope>
    <source>
        <strain evidence="1">RSA 2271</strain>
    </source>
</reference>
<proteinExistence type="predicted"/>
<keyword evidence="2" id="KW-1185">Reference proteome</keyword>
<evidence type="ECO:0000313" key="2">
    <source>
        <dbReference type="Proteomes" id="UP001145114"/>
    </source>
</evidence>
<evidence type="ECO:0000313" key="1">
    <source>
        <dbReference type="EMBL" id="KAJ1673441.1"/>
    </source>
</evidence>
<gene>
    <name evidence="1" type="ORF">EV182_005225</name>
</gene>
<feature type="non-terminal residue" evidence="1">
    <location>
        <position position="494"/>
    </location>
</feature>
<dbReference type="Proteomes" id="UP001145114">
    <property type="component" value="Unassembled WGS sequence"/>
</dbReference>
<name>A0ACC1HCT0_9FUNG</name>
<dbReference type="EMBL" id="JAMZIH010006946">
    <property type="protein sequence ID" value="KAJ1673441.1"/>
    <property type="molecule type" value="Genomic_DNA"/>
</dbReference>